<dbReference type="InterPro" id="IPR016439">
    <property type="entry name" value="Lag1/Lac1-like"/>
</dbReference>
<dbReference type="EMBL" id="JASAOK010000044">
    <property type="protein sequence ID" value="KAK6213127.1"/>
    <property type="molecule type" value="Genomic_DNA"/>
</dbReference>
<dbReference type="AlphaFoldDB" id="A0AAV9T3L3"/>
<comment type="caution">
    <text evidence="13">The sequence shown here is derived from an EMBL/GenBank/DDBJ whole genome shotgun (WGS) entry which is preliminary data.</text>
</comment>
<feature type="region of interest" description="Disordered" evidence="10">
    <location>
        <begin position="1"/>
        <end position="57"/>
    </location>
</feature>
<evidence type="ECO:0000256" key="11">
    <source>
        <dbReference type="SAM" id="Phobius"/>
    </source>
</evidence>
<dbReference type="PANTHER" id="PTHR12560:SF11">
    <property type="entry name" value="CERAMIDE SYNTHASE LAC1-RELATED"/>
    <property type="match status" value="1"/>
</dbReference>
<feature type="compositionally biased region" description="Polar residues" evidence="10">
    <location>
        <begin position="8"/>
        <end position="22"/>
    </location>
</feature>
<organism evidence="13 14">
    <name type="scientific">Colletotrichum tabaci</name>
    <dbReference type="NCBI Taxonomy" id="1209068"/>
    <lineage>
        <taxon>Eukaryota</taxon>
        <taxon>Fungi</taxon>
        <taxon>Dikarya</taxon>
        <taxon>Ascomycota</taxon>
        <taxon>Pezizomycotina</taxon>
        <taxon>Sordariomycetes</taxon>
        <taxon>Hypocreomycetidae</taxon>
        <taxon>Glomerellales</taxon>
        <taxon>Glomerellaceae</taxon>
        <taxon>Colletotrichum</taxon>
        <taxon>Colletotrichum destructivum species complex</taxon>
    </lineage>
</organism>
<evidence type="ECO:0000259" key="12">
    <source>
        <dbReference type="PROSITE" id="PS50922"/>
    </source>
</evidence>
<reference evidence="13 14" key="1">
    <citation type="submission" date="2023-04" db="EMBL/GenBank/DDBJ databases">
        <title>Colletotrichum tabacum stain YC1 causing leaf anthracnose on Nicotiana tabacum(L.) cv.</title>
        <authorList>
            <person name="Ji Z."/>
            <person name="Wang M."/>
            <person name="Zhang J."/>
            <person name="Wang N."/>
            <person name="Zhou Z."/>
        </authorList>
    </citation>
    <scope>NUCLEOTIDE SEQUENCE [LARGE SCALE GENOMIC DNA]</scope>
    <source>
        <strain evidence="13 14">YC1</strain>
    </source>
</reference>
<dbReference type="InterPro" id="IPR006634">
    <property type="entry name" value="TLC-dom"/>
</dbReference>
<accession>A0AAV9T3L3</accession>
<feature type="transmembrane region" description="Helical" evidence="11">
    <location>
        <begin position="80"/>
        <end position="97"/>
    </location>
</feature>
<feature type="transmembrane region" description="Helical" evidence="11">
    <location>
        <begin position="141"/>
        <end position="161"/>
    </location>
</feature>
<keyword evidence="8" id="KW-0325">Glycoprotein</keyword>
<evidence type="ECO:0000256" key="4">
    <source>
        <dbReference type="ARBA" id="ARBA00022692"/>
    </source>
</evidence>
<evidence type="ECO:0000256" key="6">
    <source>
        <dbReference type="ARBA" id="ARBA00022989"/>
    </source>
</evidence>
<feature type="transmembrane region" description="Helical" evidence="11">
    <location>
        <begin position="233"/>
        <end position="253"/>
    </location>
</feature>
<dbReference type="PANTHER" id="PTHR12560">
    <property type="entry name" value="LONGEVITY ASSURANCE FACTOR 1 LAG1"/>
    <property type="match status" value="1"/>
</dbReference>
<evidence type="ECO:0000313" key="13">
    <source>
        <dbReference type="EMBL" id="KAK6213127.1"/>
    </source>
</evidence>
<dbReference type="SMART" id="SM00724">
    <property type="entry name" value="TLC"/>
    <property type="match status" value="1"/>
</dbReference>
<keyword evidence="14" id="KW-1185">Reference proteome</keyword>
<sequence length="463" mass="52458">MTAPESPMAQSSAIPASASNKDQMGATRRRRKSSVRGHGHTHDPTARQSSNKQDQLDMLSKRSRARAILRRCKHIAVKHTWTTPLVLILAFLSIYAVNPTESNIVHHFIFLSYKVPQQGLDAVAGNAAADPDAPAQYGKGLWDIAFVCFYATVLSFTREFIMQELLRPLAKFYGIRSRGKQLRFMEQAYTAIYFGILGPFGLYVMSRTPVWYFNTTGMYESFPHKTHEAVVKFYYLFEAAYWAQQALVMLLGLEKPRKDYYELVAHHIVTLSLIGLSYRFHFTYMGIAVYLTHDISDFFMAMSKSLNYIDSPITGPWYCLSLASWIYLRHVINLKILWSILTEFSTVGPYELNWETQQYKCWISKTITFGLLGLLQSLNLFWLFFLVRIGYRFVFHDVKQDDRSEAEDSEAEPMETIDELSKVDAAPIVTGEAAHAAQAVVNGVAKAAAGGGVASRTRSRRAA</sequence>
<evidence type="ECO:0000256" key="3">
    <source>
        <dbReference type="ARBA" id="ARBA00022679"/>
    </source>
</evidence>
<proteinExistence type="inferred from homology"/>
<keyword evidence="5" id="KW-0256">Endoplasmic reticulum</keyword>
<gene>
    <name evidence="13" type="ORF">QIS74_09129</name>
</gene>
<comment type="similarity">
    <text evidence="2">Belongs to the sphingosine N-acyltransferase family.</text>
</comment>
<keyword evidence="7 9" id="KW-0472">Membrane</keyword>
<keyword evidence="3" id="KW-0808">Transferase</keyword>
<keyword evidence="6 11" id="KW-1133">Transmembrane helix</keyword>
<dbReference type="Proteomes" id="UP001327957">
    <property type="component" value="Unassembled WGS sequence"/>
</dbReference>
<feature type="compositionally biased region" description="Basic residues" evidence="10">
    <location>
        <begin position="27"/>
        <end position="39"/>
    </location>
</feature>
<dbReference type="PROSITE" id="PS50922">
    <property type="entry name" value="TLC"/>
    <property type="match status" value="1"/>
</dbReference>
<evidence type="ECO:0000256" key="5">
    <source>
        <dbReference type="ARBA" id="ARBA00022824"/>
    </source>
</evidence>
<protein>
    <submittedName>
        <fullName evidence="13">TLC domain-containing protein</fullName>
    </submittedName>
</protein>
<feature type="domain" description="TLC" evidence="12">
    <location>
        <begin position="179"/>
        <end position="395"/>
    </location>
</feature>
<comment type="subcellular location">
    <subcellularLocation>
        <location evidence="1">Endoplasmic reticulum membrane</location>
        <topology evidence="1">Multi-pass membrane protein</topology>
    </subcellularLocation>
</comment>
<dbReference type="Pfam" id="PF03798">
    <property type="entry name" value="TRAM_LAG1_CLN8"/>
    <property type="match status" value="1"/>
</dbReference>
<keyword evidence="4 9" id="KW-0812">Transmembrane</keyword>
<evidence type="ECO:0000256" key="9">
    <source>
        <dbReference type="PROSITE-ProRule" id="PRU00205"/>
    </source>
</evidence>
<evidence type="ECO:0000256" key="8">
    <source>
        <dbReference type="ARBA" id="ARBA00023180"/>
    </source>
</evidence>
<name>A0AAV9T3L3_9PEZI</name>
<evidence type="ECO:0000256" key="1">
    <source>
        <dbReference type="ARBA" id="ARBA00004477"/>
    </source>
</evidence>
<evidence type="ECO:0000256" key="7">
    <source>
        <dbReference type="ARBA" id="ARBA00023136"/>
    </source>
</evidence>
<feature type="transmembrane region" description="Helical" evidence="11">
    <location>
        <begin position="315"/>
        <end position="332"/>
    </location>
</feature>
<evidence type="ECO:0000256" key="2">
    <source>
        <dbReference type="ARBA" id="ARBA00009808"/>
    </source>
</evidence>
<feature type="transmembrane region" description="Helical" evidence="11">
    <location>
        <begin position="367"/>
        <end position="387"/>
    </location>
</feature>
<feature type="transmembrane region" description="Helical" evidence="11">
    <location>
        <begin position="188"/>
        <end position="213"/>
    </location>
</feature>
<feature type="transmembrane region" description="Helical" evidence="11">
    <location>
        <begin position="260"/>
        <end position="278"/>
    </location>
</feature>
<dbReference type="GO" id="GO:0046513">
    <property type="term" value="P:ceramide biosynthetic process"/>
    <property type="evidence" value="ECO:0007669"/>
    <property type="project" value="InterPro"/>
</dbReference>
<evidence type="ECO:0000313" key="14">
    <source>
        <dbReference type="Proteomes" id="UP001327957"/>
    </source>
</evidence>
<evidence type="ECO:0000256" key="10">
    <source>
        <dbReference type="SAM" id="MobiDB-lite"/>
    </source>
</evidence>
<dbReference type="GO" id="GO:0005789">
    <property type="term" value="C:endoplasmic reticulum membrane"/>
    <property type="evidence" value="ECO:0007669"/>
    <property type="project" value="UniProtKB-SubCell"/>
</dbReference>
<dbReference type="GO" id="GO:0050291">
    <property type="term" value="F:sphingosine N-acyltransferase activity"/>
    <property type="evidence" value="ECO:0007669"/>
    <property type="project" value="InterPro"/>
</dbReference>